<dbReference type="GO" id="GO:0035870">
    <property type="term" value="F:dITP diphosphatase activity"/>
    <property type="evidence" value="ECO:0007669"/>
    <property type="project" value="UniProtKB-UniRule"/>
</dbReference>
<feature type="binding site" evidence="10">
    <location>
        <begin position="154"/>
        <end position="157"/>
    </location>
    <ligand>
        <name>substrate</name>
    </ligand>
</feature>
<feature type="binding site" evidence="10">
    <location>
        <position position="177"/>
    </location>
    <ligand>
        <name>substrate</name>
    </ligand>
</feature>
<evidence type="ECO:0000256" key="6">
    <source>
        <dbReference type="ARBA" id="ARBA00022842"/>
    </source>
</evidence>
<feature type="binding site" evidence="10">
    <location>
        <position position="69"/>
    </location>
    <ligand>
        <name>Mg(2+)</name>
        <dbReference type="ChEBI" id="CHEBI:18420"/>
    </ligand>
</feature>
<evidence type="ECO:0000256" key="1">
    <source>
        <dbReference type="ARBA" id="ARBA00008023"/>
    </source>
</evidence>
<evidence type="ECO:0000256" key="4">
    <source>
        <dbReference type="ARBA" id="ARBA00022741"/>
    </source>
</evidence>
<comment type="catalytic activity">
    <reaction evidence="10">
        <text>ITP + H2O = IMP + diphosphate + H(+)</text>
        <dbReference type="Rhea" id="RHEA:29399"/>
        <dbReference type="ChEBI" id="CHEBI:15377"/>
        <dbReference type="ChEBI" id="CHEBI:15378"/>
        <dbReference type="ChEBI" id="CHEBI:33019"/>
        <dbReference type="ChEBI" id="CHEBI:58053"/>
        <dbReference type="ChEBI" id="CHEBI:61402"/>
        <dbReference type="EC" id="3.6.1.66"/>
    </reaction>
</comment>
<dbReference type="InterPro" id="IPR002637">
    <property type="entry name" value="RdgB/HAM1"/>
</dbReference>
<dbReference type="RefSeq" id="WP_087460177.1">
    <property type="nucleotide sequence ID" value="NZ_CP021425.1"/>
</dbReference>
<dbReference type="EMBL" id="CP021425">
    <property type="protein sequence ID" value="ARU55031.1"/>
    <property type="molecule type" value="Genomic_DNA"/>
</dbReference>
<evidence type="ECO:0000256" key="7">
    <source>
        <dbReference type="ARBA" id="ARBA00023080"/>
    </source>
</evidence>
<dbReference type="InterPro" id="IPR020922">
    <property type="entry name" value="dITP/XTP_pyrophosphatase"/>
</dbReference>
<dbReference type="GO" id="GO:0046872">
    <property type="term" value="F:metal ion binding"/>
    <property type="evidence" value="ECO:0007669"/>
    <property type="project" value="UniProtKB-KW"/>
</dbReference>
<dbReference type="PANTHER" id="PTHR11067">
    <property type="entry name" value="INOSINE TRIPHOSPHATE PYROPHOSPHATASE/HAM1 PROTEIN"/>
    <property type="match status" value="1"/>
</dbReference>
<feature type="binding site" evidence="10">
    <location>
        <position position="70"/>
    </location>
    <ligand>
        <name>substrate</name>
    </ligand>
</feature>
<dbReference type="GO" id="GO:0000166">
    <property type="term" value="F:nucleotide binding"/>
    <property type="evidence" value="ECO:0007669"/>
    <property type="project" value="UniProtKB-KW"/>
</dbReference>
<organism evidence="12 13">
    <name type="scientific">Oleiphilus messinensis</name>
    <dbReference type="NCBI Taxonomy" id="141451"/>
    <lineage>
        <taxon>Bacteria</taxon>
        <taxon>Pseudomonadati</taxon>
        <taxon>Pseudomonadota</taxon>
        <taxon>Gammaproteobacteria</taxon>
        <taxon>Oceanospirillales</taxon>
        <taxon>Oleiphilaceae</taxon>
        <taxon>Oleiphilus</taxon>
    </lineage>
</organism>
<feature type="active site" description="Proton acceptor" evidence="10">
    <location>
        <position position="69"/>
    </location>
</feature>
<comment type="cofactor">
    <cofactor evidence="10">
        <name>Mg(2+)</name>
        <dbReference type="ChEBI" id="CHEBI:18420"/>
    </cofactor>
    <text evidence="10">Binds 1 Mg(2+) ion per subunit.</text>
</comment>
<keyword evidence="4 10" id="KW-0547">Nucleotide-binding</keyword>
<comment type="catalytic activity">
    <reaction evidence="8 10">
        <text>dITP + H2O = dIMP + diphosphate + H(+)</text>
        <dbReference type="Rhea" id="RHEA:28342"/>
        <dbReference type="ChEBI" id="CHEBI:15377"/>
        <dbReference type="ChEBI" id="CHEBI:15378"/>
        <dbReference type="ChEBI" id="CHEBI:33019"/>
        <dbReference type="ChEBI" id="CHEBI:61194"/>
        <dbReference type="ChEBI" id="CHEBI:61382"/>
        <dbReference type="EC" id="3.6.1.66"/>
    </reaction>
</comment>
<dbReference type="AlphaFoldDB" id="A0A1Y0I3P1"/>
<dbReference type="GO" id="GO:0005829">
    <property type="term" value="C:cytosol"/>
    <property type="evidence" value="ECO:0007669"/>
    <property type="project" value="TreeGrafter"/>
</dbReference>
<keyword evidence="6 10" id="KW-0460">Magnesium</keyword>
<dbReference type="HAMAP" id="MF_01405">
    <property type="entry name" value="Non_canon_purine_NTPase"/>
    <property type="match status" value="1"/>
</dbReference>
<feature type="binding site" evidence="10">
    <location>
        <position position="40"/>
    </location>
    <ligand>
        <name>Mg(2+)</name>
        <dbReference type="ChEBI" id="CHEBI:18420"/>
    </ligand>
</feature>
<comment type="similarity">
    <text evidence="1 10 11">Belongs to the HAM1 NTPase family.</text>
</comment>
<dbReference type="GO" id="GO:0009146">
    <property type="term" value="P:purine nucleoside triphosphate catabolic process"/>
    <property type="evidence" value="ECO:0007669"/>
    <property type="project" value="UniProtKB-UniRule"/>
</dbReference>
<keyword evidence="13" id="KW-1185">Reference proteome</keyword>
<keyword evidence="5 10" id="KW-0378">Hydrolase</keyword>
<dbReference type="NCBIfam" id="TIGR00042">
    <property type="entry name" value="RdgB/HAM1 family non-canonical purine NTP pyrophosphatase"/>
    <property type="match status" value="1"/>
</dbReference>
<name>A0A1Y0I3P1_9GAMM</name>
<dbReference type="GO" id="GO:0036222">
    <property type="term" value="F:XTP diphosphatase activity"/>
    <property type="evidence" value="ECO:0007669"/>
    <property type="project" value="UniProtKB-UniRule"/>
</dbReference>
<evidence type="ECO:0000313" key="13">
    <source>
        <dbReference type="Proteomes" id="UP000196027"/>
    </source>
</evidence>
<comment type="catalytic activity">
    <reaction evidence="9 10">
        <text>XTP + H2O = XMP + diphosphate + H(+)</text>
        <dbReference type="Rhea" id="RHEA:28610"/>
        <dbReference type="ChEBI" id="CHEBI:15377"/>
        <dbReference type="ChEBI" id="CHEBI:15378"/>
        <dbReference type="ChEBI" id="CHEBI:33019"/>
        <dbReference type="ChEBI" id="CHEBI:57464"/>
        <dbReference type="ChEBI" id="CHEBI:61314"/>
        <dbReference type="EC" id="3.6.1.66"/>
    </reaction>
</comment>
<proteinExistence type="inferred from homology"/>
<dbReference type="CDD" id="cd00515">
    <property type="entry name" value="HAM1"/>
    <property type="match status" value="1"/>
</dbReference>
<evidence type="ECO:0000256" key="5">
    <source>
        <dbReference type="ARBA" id="ARBA00022801"/>
    </source>
</evidence>
<evidence type="ECO:0000256" key="8">
    <source>
        <dbReference type="ARBA" id="ARBA00051875"/>
    </source>
</evidence>
<evidence type="ECO:0000256" key="10">
    <source>
        <dbReference type="HAMAP-Rule" id="MF_01405"/>
    </source>
</evidence>
<dbReference type="Pfam" id="PF01725">
    <property type="entry name" value="Ham1p_like"/>
    <property type="match status" value="1"/>
</dbReference>
<evidence type="ECO:0000313" key="12">
    <source>
        <dbReference type="EMBL" id="ARU55031.1"/>
    </source>
</evidence>
<dbReference type="NCBIfam" id="NF011397">
    <property type="entry name" value="PRK14822.1"/>
    <property type="match status" value="1"/>
</dbReference>
<dbReference type="PANTHER" id="PTHR11067:SF9">
    <property type="entry name" value="INOSINE TRIPHOSPHATE PYROPHOSPHATASE"/>
    <property type="match status" value="1"/>
</dbReference>
<feature type="binding site" evidence="10">
    <location>
        <begin position="8"/>
        <end position="13"/>
    </location>
    <ligand>
        <name>substrate</name>
    </ligand>
</feature>
<dbReference type="EC" id="3.6.1.66" evidence="10"/>
<comment type="function">
    <text evidence="10">Pyrophosphatase that catalyzes the hydrolysis of nucleoside triphosphates to their monophosphate derivatives, with a high preference for the non-canonical purine nucleotides XTP (xanthosine triphosphate), dITP (deoxyinosine triphosphate) and ITP. Seems to function as a house-cleaning enzyme that removes non-canonical purine nucleotides from the nucleotide pool, thus preventing their incorporation into DNA/RNA and avoiding chromosomal lesions.</text>
</comment>
<dbReference type="Gene3D" id="3.90.950.10">
    <property type="match status" value="1"/>
</dbReference>
<gene>
    <name evidence="12" type="ORF">OLMES_0944</name>
</gene>
<comment type="subunit">
    <text evidence="2 10">Homodimer.</text>
</comment>
<evidence type="ECO:0000256" key="3">
    <source>
        <dbReference type="ARBA" id="ARBA00022723"/>
    </source>
</evidence>
<feature type="binding site" evidence="10">
    <location>
        <begin position="182"/>
        <end position="183"/>
    </location>
    <ligand>
        <name>substrate</name>
    </ligand>
</feature>
<evidence type="ECO:0000256" key="11">
    <source>
        <dbReference type="RuleBase" id="RU003781"/>
    </source>
</evidence>
<dbReference type="FunFam" id="3.90.950.10:FF:000001">
    <property type="entry name" value="dITP/XTP pyrophosphatase"/>
    <property type="match status" value="1"/>
</dbReference>
<keyword evidence="7 10" id="KW-0546">Nucleotide metabolism</keyword>
<keyword evidence="3 10" id="KW-0479">Metal-binding</keyword>
<evidence type="ECO:0000256" key="2">
    <source>
        <dbReference type="ARBA" id="ARBA00011738"/>
    </source>
</evidence>
<dbReference type="GO" id="GO:0009117">
    <property type="term" value="P:nucleotide metabolic process"/>
    <property type="evidence" value="ECO:0007669"/>
    <property type="project" value="UniProtKB-KW"/>
</dbReference>
<dbReference type="GO" id="GO:0017111">
    <property type="term" value="F:ribonucleoside triphosphate phosphatase activity"/>
    <property type="evidence" value="ECO:0007669"/>
    <property type="project" value="InterPro"/>
</dbReference>
<dbReference type="Proteomes" id="UP000196027">
    <property type="component" value="Chromosome"/>
</dbReference>
<dbReference type="InterPro" id="IPR029001">
    <property type="entry name" value="ITPase-like_fam"/>
</dbReference>
<accession>A0A1Y0I3P1</accession>
<dbReference type="OrthoDB" id="9807456at2"/>
<protein>
    <recommendedName>
        <fullName evidence="10">dITP/XTP pyrophosphatase</fullName>
        <ecNumber evidence="10">3.6.1.66</ecNumber>
    </recommendedName>
    <alternativeName>
        <fullName evidence="10">Non-canonical purine NTP pyrophosphatase</fullName>
    </alternativeName>
    <alternativeName>
        <fullName evidence="10">Non-standard purine NTP pyrophosphatase</fullName>
    </alternativeName>
    <alternativeName>
        <fullName evidence="10">Nucleoside-triphosphate diphosphatase</fullName>
    </alternativeName>
    <alternativeName>
        <fullName evidence="10">Nucleoside-triphosphate pyrophosphatase</fullName>
        <shortName evidence="10">NTPase</shortName>
    </alternativeName>
</protein>
<reference evidence="12 13" key="1">
    <citation type="submission" date="2017-05" db="EMBL/GenBank/DDBJ databases">
        <title>Genomic insights into alkan degradation activity of Oleiphilus messinensis.</title>
        <authorList>
            <person name="Kozyavkin S.A."/>
            <person name="Slesarev A.I."/>
            <person name="Golyshin P.N."/>
            <person name="Korzhenkov A."/>
            <person name="Golyshina O.N."/>
            <person name="Toshchakov S.V."/>
        </authorList>
    </citation>
    <scope>NUCLEOTIDE SEQUENCE [LARGE SCALE GENOMIC DNA]</scope>
    <source>
        <strain evidence="12 13">ME102</strain>
    </source>
</reference>
<evidence type="ECO:0000256" key="9">
    <source>
        <dbReference type="ARBA" id="ARBA00052017"/>
    </source>
</evidence>
<sequence>MTRVVIASSNKGKLNEFNIMLNALDIQVLPQADFDIPEVEETGQSFVENAILKARNACKYSGLPALADDSGLVVDALQGNPGIFSARYAGPNATDQDNIEKLMSALQSVPEEGRSARFHCALVFMLHEKDPTPLVCQGNWEGRIHTRITGNGGFGYDPVFWVEELNCTAAELSAEAKNERSHRGLALKQLKQQIQDKLNRQLDSHDIAG</sequence>
<dbReference type="KEGG" id="ome:OLMES_0944"/>
<dbReference type="GO" id="GO:0036220">
    <property type="term" value="F:ITP diphosphatase activity"/>
    <property type="evidence" value="ECO:0007669"/>
    <property type="project" value="UniProtKB-UniRule"/>
</dbReference>
<dbReference type="SUPFAM" id="SSF52972">
    <property type="entry name" value="ITPase-like"/>
    <property type="match status" value="1"/>
</dbReference>